<dbReference type="RefSeq" id="WP_092678046.1">
    <property type="nucleotide sequence ID" value="NZ_FOXS01000007.1"/>
</dbReference>
<dbReference type="InterPro" id="IPR014284">
    <property type="entry name" value="RNA_pol_sigma-70_dom"/>
</dbReference>
<dbReference type="InterPro" id="IPR014327">
    <property type="entry name" value="RNA_pol_sigma70_bacteroid"/>
</dbReference>
<dbReference type="Pfam" id="PF04542">
    <property type="entry name" value="Sigma70_r2"/>
    <property type="match status" value="1"/>
</dbReference>
<dbReference type="Proteomes" id="UP000199029">
    <property type="component" value="Unassembled WGS sequence"/>
</dbReference>
<dbReference type="SUPFAM" id="SSF88659">
    <property type="entry name" value="Sigma3 and sigma4 domains of RNA polymerase sigma factors"/>
    <property type="match status" value="1"/>
</dbReference>
<keyword evidence="2" id="KW-0805">Transcription regulation</keyword>
<proteinExistence type="inferred from homology"/>
<keyword evidence="8" id="KW-1185">Reference proteome</keyword>
<dbReference type="InterPro" id="IPR039425">
    <property type="entry name" value="RNA_pol_sigma-70-like"/>
</dbReference>
<gene>
    <name evidence="7" type="ORF">SAMN04515668_4263</name>
</gene>
<sequence length="203" mass="23332">MRVLSSTSTAATLATWDNDELVRALAQDDEKAFAEIYERYWQPLHQQAVRKLGRHEDAEEVVQDLFVTLWNKRHTANIQQLDSYLFSALKYKVIDCVRAQLVRKTYAASSPNRFNAPNCCTEETVAATDLTQALDASLRNLPDHSREVFRLSRQEHQSVPEIAARLQVSPKTVEYHLSRSLRLLRAYLRDFLVVGLALVQLYN</sequence>
<accession>A0A1I6B7Y8</accession>
<evidence type="ECO:0000256" key="3">
    <source>
        <dbReference type="ARBA" id="ARBA00023082"/>
    </source>
</evidence>
<dbReference type="PANTHER" id="PTHR43133">
    <property type="entry name" value="RNA POLYMERASE ECF-TYPE SIGMA FACTO"/>
    <property type="match status" value="1"/>
</dbReference>
<evidence type="ECO:0000313" key="8">
    <source>
        <dbReference type="Proteomes" id="UP000199029"/>
    </source>
</evidence>
<feature type="domain" description="RNA polymerase sigma-70 region 2" evidence="5">
    <location>
        <begin position="36"/>
        <end position="100"/>
    </location>
</feature>
<reference evidence="8" key="1">
    <citation type="submission" date="2016-10" db="EMBL/GenBank/DDBJ databases">
        <authorList>
            <person name="Varghese N."/>
            <person name="Submissions S."/>
        </authorList>
    </citation>
    <scope>NUCLEOTIDE SEQUENCE [LARGE SCALE GENOMIC DNA]</scope>
    <source>
        <strain evidence="8">OR362-8,ATCC BAA-1266,JCM 13504</strain>
    </source>
</reference>
<dbReference type="Pfam" id="PF08281">
    <property type="entry name" value="Sigma70_r4_2"/>
    <property type="match status" value="1"/>
</dbReference>
<evidence type="ECO:0000256" key="4">
    <source>
        <dbReference type="ARBA" id="ARBA00023163"/>
    </source>
</evidence>
<organism evidence="7 8">
    <name type="scientific">Hymenobacter arizonensis</name>
    <name type="common">Siccationidurans arizonensis</name>
    <dbReference type="NCBI Taxonomy" id="1227077"/>
    <lineage>
        <taxon>Bacteria</taxon>
        <taxon>Pseudomonadati</taxon>
        <taxon>Bacteroidota</taxon>
        <taxon>Cytophagia</taxon>
        <taxon>Cytophagales</taxon>
        <taxon>Hymenobacteraceae</taxon>
        <taxon>Hymenobacter</taxon>
    </lineage>
</organism>
<dbReference type="SUPFAM" id="SSF88946">
    <property type="entry name" value="Sigma2 domain of RNA polymerase sigma factors"/>
    <property type="match status" value="1"/>
</dbReference>
<dbReference type="InterPro" id="IPR007627">
    <property type="entry name" value="RNA_pol_sigma70_r2"/>
</dbReference>
<dbReference type="PANTHER" id="PTHR43133:SF46">
    <property type="entry name" value="RNA POLYMERASE SIGMA-70 FACTOR ECF SUBFAMILY"/>
    <property type="match status" value="1"/>
</dbReference>
<evidence type="ECO:0000256" key="2">
    <source>
        <dbReference type="ARBA" id="ARBA00023015"/>
    </source>
</evidence>
<dbReference type="InterPro" id="IPR036388">
    <property type="entry name" value="WH-like_DNA-bd_sf"/>
</dbReference>
<dbReference type="GO" id="GO:0003677">
    <property type="term" value="F:DNA binding"/>
    <property type="evidence" value="ECO:0007669"/>
    <property type="project" value="InterPro"/>
</dbReference>
<evidence type="ECO:0000256" key="1">
    <source>
        <dbReference type="ARBA" id="ARBA00010641"/>
    </source>
</evidence>
<keyword evidence="3" id="KW-0731">Sigma factor</keyword>
<dbReference type="GO" id="GO:0006352">
    <property type="term" value="P:DNA-templated transcription initiation"/>
    <property type="evidence" value="ECO:0007669"/>
    <property type="project" value="InterPro"/>
</dbReference>
<dbReference type="AlphaFoldDB" id="A0A1I6B7Y8"/>
<keyword evidence="4" id="KW-0804">Transcription</keyword>
<dbReference type="NCBIfam" id="TIGR02937">
    <property type="entry name" value="sigma70-ECF"/>
    <property type="match status" value="1"/>
</dbReference>
<dbReference type="STRING" id="1227077.SAMN04515668_4263"/>
<dbReference type="EMBL" id="FOXS01000007">
    <property type="protein sequence ID" value="SFQ76927.1"/>
    <property type="molecule type" value="Genomic_DNA"/>
</dbReference>
<dbReference type="GO" id="GO:0016987">
    <property type="term" value="F:sigma factor activity"/>
    <property type="evidence" value="ECO:0007669"/>
    <property type="project" value="UniProtKB-KW"/>
</dbReference>
<dbReference type="Gene3D" id="1.10.10.10">
    <property type="entry name" value="Winged helix-like DNA-binding domain superfamily/Winged helix DNA-binding domain"/>
    <property type="match status" value="1"/>
</dbReference>
<comment type="similarity">
    <text evidence="1">Belongs to the sigma-70 factor family. ECF subfamily.</text>
</comment>
<dbReference type="Gene3D" id="1.10.1740.10">
    <property type="match status" value="1"/>
</dbReference>
<evidence type="ECO:0000259" key="5">
    <source>
        <dbReference type="Pfam" id="PF04542"/>
    </source>
</evidence>
<feature type="domain" description="RNA polymerase sigma factor 70 region 4 type 2" evidence="6">
    <location>
        <begin position="132"/>
        <end position="184"/>
    </location>
</feature>
<dbReference type="InterPro" id="IPR013249">
    <property type="entry name" value="RNA_pol_sigma70_r4_t2"/>
</dbReference>
<dbReference type="NCBIfam" id="TIGR02985">
    <property type="entry name" value="Sig70_bacteroi1"/>
    <property type="match status" value="1"/>
</dbReference>
<dbReference type="OrthoDB" id="764811at2"/>
<evidence type="ECO:0000259" key="6">
    <source>
        <dbReference type="Pfam" id="PF08281"/>
    </source>
</evidence>
<protein>
    <submittedName>
        <fullName evidence="7">RNA polymerase sigma-70 factor, ECF subfamily</fullName>
    </submittedName>
</protein>
<dbReference type="InterPro" id="IPR013324">
    <property type="entry name" value="RNA_pol_sigma_r3/r4-like"/>
</dbReference>
<evidence type="ECO:0000313" key="7">
    <source>
        <dbReference type="EMBL" id="SFQ76927.1"/>
    </source>
</evidence>
<name>A0A1I6B7Y8_HYMAR</name>
<dbReference type="InterPro" id="IPR013325">
    <property type="entry name" value="RNA_pol_sigma_r2"/>
</dbReference>